<gene>
    <name evidence="3" type="ORF">DI565_07325</name>
</gene>
<dbReference type="SUPFAM" id="SSF53850">
    <property type="entry name" value="Periplasmic binding protein-like II"/>
    <property type="match status" value="1"/>
</dbReference>
<name>A0A2W5MHX3_ANCNO</name>
<dbReference type="PANTHER" id="PTHR42996:SF1">
    <property type="entry name" value="PHOSPHATE-BINDING PROTEIN PSTS"/>
    <property type="match status" value="1"/>
</dbReference>
<evidence type="ECO:0000256" key="1">
    <source>
        <dbReference type="ARBA" id="ARBA00008725"/>
    </source>
</evidence>
<accession>A0A2W5MHX3</accession>
<dbReference type="InterPro" id="IPR050962">
    <property type="entry name" value="Phosphate-bind_PstS"/>
</dbReference>
<proteinExistence type="inferred from homology"/>
<feature type="domain" description="PBP" evidence="2">
    <location>
        <begin position="70"/>
        <end position="473"/>
    </location>
</feature>
<evidence type="ECO:0000313" key="4">
    <source>
        <dbReference type="Proteomes" id="UP000249577"/>
    </source>
</evidence>
<evidence type="ECO:0000313" key="3">
    <source>
        <dbReference type="EMBL" id="PZQ17173.1"/>
    </source>
</evidence>
<evidence type="ECO:0000259" key="2">
    <source>
        <dbReference type="Pfam" id="PF12849"/>
    </source>
</evidence>
<dbReference type="AlphaFoldDB" id="A0A2W5MHX3"/>
<dbReference type="Gene3D" id="3.40.190.10">
    <property type="entry name" value="Periplasmic binding protein-like II"/>
    <property type="match status" value="3"/>
</dbReference>
<dbReference type="InterPro" id="IPR024370">
    <property type="entry name" value="PBP_domain"/>
</dbReference>
<sequence length="520" mass="54623">MSFQTKTLHLHTRHISVFNVSLKRPKSGGPDPRSETFVMARGVRITDDKGFKMSHLFRLAGASALALFAAAPAFAQETIRGQGATLPAGLYADWFNPGPNAAFSYSYNAALIRPSGGSIPANTGSGAGKASFENHMFNNNTWFPGGSGTPAQPLPSDVTTAQKEDIQFAGSDAILTTADLDTYNAARWGDPIQVPSVGTPVTLAFNKASLTLKKKGPTGLVDGDGKQVVGKILYLSRASYCGIFTGGISRWNDPLIVRDNGKAPSNQEIKVVVRSDSSGTTEIFSRHLDTVCDGSAAAGGFSFPSTNSTDPSQPTGKTTIAWSDLIPSGRLIPAAGSGGVSTAIANNAFAIGYVSPDYTDLIATPAAGAGSPAPSTANLQNQFDIDNGTFKNYKRSASWSNVDSAMRSMTPPAVTDSALVWGQKLAILDPVVNNPTQKNAYPIVGFTFLNFYTCYPNSKIAGVKSFAEYVFSKKSGAKARAGGFTPLSTSFRNAVNARLFATGTSPRGLSKGKISGYCSL</sequence>
<dbReference type="EMBL" id="QFPN01000003">
    <property type="protein sequence ID" value="PZQ17173.1"/>
    <property type="molecule type" value="Genomic_DNA"/>
</dbReference>
<comment type="caution">
    <text evidence="3">The sequence shown here is derived from an EMBL/GenBank/DDBJ whole genome shotgun (WGS) entry which is preliminary data.</text>
</comment>
<dbReference type="Proteomes" id="UP000249577">
    <property type="component" value="Unassembled WGS sequence"/>
</dbReference>
<organism evidence="3 4">
    <name type="scientific">Ancylobacter novellus</name>
    <name type="common">Thiobacillus novellus</name>
    <dbReference type="NCBI Taxonomy" id="921"/>
    <lineage>
        <taxon>Bacteria</taxon>
        <taxon>Pseudomonadati</taxon>
        <taxon>Pseudomonadota</taxon>
        <taxon>Alphaproteobacteria</taxon>
        <taxon>Hyphomicrobiales</taxon>
        <taxon>Xanthobacteraceae</taxon>
        <taxon>Ancylobacter</taxon>
    </lineage>
</organism>
<dbReference type="PANTHER" id="PTHR42996">
    <property type="entry name" value="PHOSPHATE-BINDING PROTEIN PSTS"/>
    <property type="match status" value="1"/>
</dbReference>
<dbReference type="Pfam" id="PF12849">
    <property type="entry name" value="PBP_like_2"/>
    <property type="match status" value="1"/>
</dbReference>
<comment type="similarity">
    <text evidence="1">Belongs to the PstS family.</text>
</comment>
<reference evidence="3 4" key="1">
    <citation type="submission" date="2017-08" db="EMBL/GenBank/DDBJ databases">
        <title>Infants hospitalized years apart are colonized by the same room-sourced microbial strains.</title>
        <authorList>
            <person name="Brooks B."/>
            <person name="Olm M.R."/>
            <person name="Firek B.A."/>
            <person name="Baker R."/>
            <person name="Thomas B.C."/>
            <person name="Morowitz M.J."/>
            <person name="Banfield J.F."/>
        </authorList>
    </citation>
    <scope>NUCLEOTIDE SEQUENCE [LARGE SCALE GENOMIC DNA]</scope>
    <source>
        <strain evidence="3">S2_005_003_R2_43</strain>
    </source>
</reference>
<protein>
    <recommendedName>
        <fullName evidence="2">PBP domain-containing protein</fullName>
    </recommendedName>
</protein>